<sequence length="244" mass="27561">MLATEIANAQHSYHPWKFQGSWNLRRSPSFSGYLFKMTAEQCSFIEVRARQGSLEVRATSVSFSLFPSKVLRVEANLGIKTRASVKLILETHLFEDFIEMLSICSLLDYGSFHYHASKGMEEKLKEVGRLGASVISRRHRVLCTYEELPEPEVEGCISSNKYLKACQSNCHFGIAGFDLGLCMFLNTASLAVTYLSKSVFDTPCMRRSQEQNLGLSLSKSNARQYPLVQQHQIETAWGKEIVLT</sequence>
<reference evidence="1" key="2">
    <citation type="submission" date="2022-01" db="EMBL/GenBank/DDBJ databases">
        <authorList>
            <person name="Yamashiro T."/>
            <person name="Shiraishi A."/>
            <person name="Satake H."/>
            <person name="Nakayama K."/>
        </authorList>
    </citation>
    <scope>NUCLEOTIDE SEQUENCE</scope>
</reference>
<proteinExistence type="predicted"/>
<organism evidence="1 2">
    <name type="scientific">Tanacetum coccineum</name>
    <dbReference type="NCBI Taxonomy" id="301880"/>
    <lineage>
        <taxon>Eukaryota</taxon>
        <taxon>Viridiplantae</taxon>
        <taxon>Streptophyta</taxon>
        <taxon>Embryophyta</taxon>
        <taxon>Tracheophyta</taxon>
        <taxon>Spermatophyta</taxon>
        <taxon>Magnoliopsida</taxon>
        <taxon>eudicotyledons</taxon>
        <taxon>Gunneridae</taxon>
        <taxon>Pentapetalae</taxon>
        <taxon>asterids</taxon>
        <taxon>campanulids</taxon>
        <taxon>Asterales</taxon>
        <taxon>Asteraceae</taxon>
        <taxon>Asteroideae</taxon>
        <taxon>Anthemideae</taxon>
        <taxon>Anthemidinae</taxon>
        <taxon>Tanacetum</taxon>
    </lineage>
</organism>
<dbReference type="EMBL" id="BQNB010018161">
    <property type="protein sequence ID" value="GJT71343.1"/>
    <property type="molecule type" value="Genomic_DNA"/>
</dbReference>
<protein>
    <submittedName>
        <fullName evidence="1">Uncharacterized protein</fullName>
    </submittedName>
</protein>
<gene>
    <name evidence="1" type="ORF">Tco_1030629</name>
</gene>
<evidence type="ECO:0000313" key="2">
    <source>
        <dbReference type="Proteomes" id="UP001151760"/>
    </source>
</evidence>
<comment type="caution">
    <text evidence="1">The sequence shown here is derived from an EMBL/GenBank/DDBJ whole genome shotgun (WGS) entry which is preliminary data.</text>
</comment>
<name>A0ABQ5G7W8_9ASTR</name>
<accession>A0ABQ5G7W8</accession>
<keyword evidence="2" id="KW-1185">Reference proteome</keyword>
<reference evidence="1" key="1">
    <citation type="journal article" date="2022" name="Int. J. Mol. Sci.">
        <title>Draft Genome of Tanacetum Coccineum: Genomic Comparison of Closely Related Tanacetum-Family Plants.</title>
        <authorList>
            <person name="Yamashiro T."/>
            <person name="Shiraishi A."/>
            <person name="Nakayama K."/>
            <person name="Satake H."/>
        </authorList>
    </citation>
    <scope>NUCLEOTIDE SEQUENCE</scope>
</reference>
<evidence type="ECO:0000313" key="1">
    <source>
        <dbReference type="EMBL" id="GJT71343.1"/>
    </source>
</evidence>
<dbReference type="Proteomes" id="UP001151760">
    <property type="component" value="Unassembled WGS sequence"/>
</dbReference>